<dbReference type="EMBL" id="FNDD01000010">
    <property type="protein sequence ID" value="SDH20052.1"/>
    <property type="molecule type" value="Genomic_DNA"/>
</dbReference>
<dbReference type="InterPro" id="IPR009057">
    <property type="entry name" value="Homeodomain-like_sf"/>
</dbReference>
<evidence type="ECO:0000256" key="2">
    <source>
        <dbReference type="ARBA" id="ARBA00023125"/>
    </source>
</evidence>
<dbReference type="Pfam" id="PF12833">
    <property type="entry name" value="HTH_18"/>
    <property type="match status" value="1"/>
</dbReference>
<proteinExistence type="predicted"/>
<keyword evidence="2" id="KW-0238">DNA-binding</keyword>
<dbReference type="PROSITE" id="PS00041">
    <property type="entry name" value="HTH_ARAC_FAMILY_1"/>
    <property type="match status" value="1"/>
</dbReference>
<evidence type="ECO:0000313" key="6">
    <source>
        <dbReference type="Proteomes" id="UP000198854"/>
    </source>
</evidence>
<dbReference type="PROSITE" id="PS01124">
    <property type="entry name" value="HTH_ARAC_FAMILY_2"/>
    <property type="match status" value="1"/>
</dbReference>
<dbReference type="InterPro" id="IPR037923">
    <property type="entry name" value="HTH-like"/>
</dbReference>
<dbReference type="GO" id="GO:0043565">
    <property type="term" value="F:sequence-specific DNA binding"/>
    <property type="evidence" value="ECO:0007669"/>
    <property type="project" value="InterPro"/>
</dbReference>
<dbReference type="PANTHER" id="PTHR43280:SF28">
    <property type="entry name" value="HTH-TYPE TRANSCRIPTIONAL ACTIVATOR RHAS"/>
    <property type="match status" value="1"/>
</dbReference>
<name>A0A1G8AGG7_9VIBR</name>
<keyword evidence="6" id="KW-1185">Reference proteome</keyword>
<evidence type="ECO:0000256" key="1">
    <source>
        <dbReference type="ARBA" id="ARBA00023015"/>
    </source>
</evidence>
<dbReference type="GO" id="GO:0003700">
    <property type="term" value="F:DNA-binding transcription factor activity"/>
    <property type="evidence" value="ECO:0007669"/>
    <property type="project" value="InterPro"/>
</dbReference>
<sequence length="270" mass="30549">MLLLKSNEYVGAASSVRVLSRHPQADYPEHGHDFSELVLVCSGSGIHVINDQQRVILPHSINCITDSDYHLYDRTHDVNLFNICYDKERLNINSCCVDIIKRLESDLSSILVTQESFEAILGLAEQLEVEQNKQQRNSEVMCSLLFEQLLIQIERLSIKHGAKTPLMQAVVYLCDHYRDSNLSIASVCEQFCVTQKALNHKLMALSGLSTNKFVNLLRIKHAERLLLCGVSITEAAYEVGYNDSNYFSTKYKCVTGRKPSDIVKHAEMPI</sequence>
<evidence type="ECO:0000256" key="3">
    <source>
        <dbReference type="ARBA" id="ARBA00023163"/>
    </source>
</evidence>
<keyword evidence="3" id="KW-0804">Transcription</keyword>
<dbReference type="Pfam" id="PF02311">
    <property type="entry name" value="AraC_binding"/>
    <property type="match status" value="1"/>
</dbReference>
<dbReference type="InterPro" id="IPR018062">
    <property type="entry name" value="HTH_AraC-typ_CS"/>
</dbReference>
<protein>
    <submittedName>
        <fullName evidence="5">AraC family transcriptional regulator, L-rhamnose operon regulatory protein RhaS</fullName>
    </submittedName>
</protein>
<dbReference type="Gene3D" id="1.10.10.60">
    <property type="entry name" value="Homeodomain-like"/>
    <property type="match status" value="1"/>
</dbReference>
<dbReference type="SUPFAM" id="SSF51215">
    <property type="entry name" value="Regulatory protein AraC"/>
    <property type="match status" value="1"/>
</dbReference>
<accession>A0A1G8AGG7</accession>
<dbReference type="Proteomes" id="UP000198854">
    <property type="component" value="Unassembled WGS sequence"/>
</dbReference>
<organism evidence="5 6">
    <name type="scientific">Vibrio xiamenensis</name>
    <dbReference type="NCBI Taxonomy" id="861298"/>
    <lineage>
        <taxon>Bacteria</taxon>
        <taxon>Pseudomonadati</taxon>
        <taxon>Pseudomonadota</taxon>
        <taxon>Gammaproteobacteria</taxon>
        <taxon>Vibrionales</taxon>
        <taxon>Vibrionaceae</taxon>
        <taxon>Vibrio</taxon>
    </lineage>
</organism>
<reference evidence="6" key="1">
    <citation type="submission" date="2016-10" db="EMBL/GenBank/DDBJ databases">
        <authorList>
            <person name="Varghese N."/>
            <person name="Submissions S."/>
        </authorList>
    </citation>
    <scope>NUCLEOTIDE SEQUENCE [LARGE SCALE GENOMIC DNA]</scope>
    <source>
        <strain evidence="6">CGMCC 1.10228</strain>
    </source>
</reference>
<evidence type="ECO:0000313" key="5">
    <source>
        <dbReference type="EMBL" id="SDH20052.1"/>
    </source>
</evidence>
<dbReference type="AlphaFoldDB" id="A0A1G8AGG7"/>
<gene>
    <name evidence="5" type="ORF">SAMN04488136_110111</name>
</gene>
<dbReference type="Gene3D" id="2.60.120.10">
    <property type="entry name" value="Jelly Rolls"/>
    <property type="match status" value="1"/>
</dbReference>
<dbReference type="STRING" id="861298.SAMN04488136_110111"/>
<keyword evidence="1" id="KW-0805">Transcription regulation</keyword>
<dbReference type="PANTHER" id="PTHR43280">
    <property type="entry name" value="ARAC-FAMILY TRANSCRIPTIONAL REGULATOR"/>
    <property type="match status" value="1"/>
</dbReference>
<dbReference type="InterPro" id="IPR018060">
    <property type="entry name" value="HTH_AraC"/>
</dbReference>
<feature type="domain" description="HTH araC/xylS-type" evidence="4">
    <location>
        <begin position="167"/>
        <end position="265"/>
    </location>
</feature>
<dbReference type="InterPro" id="IPR014710">
    <property type="entry name" value="RmlC-like_jellyroll"/>
</dbReference>
<dbReference type="SUPFAM" id="SSF46689">
    <property type="entry name" value="Homeodomain-like"/>
    <property type="match status" value="1"/>
</dbReference>
<dbReference type="InterPro" id="IPR003313">
    <property type="entry name" value="AraC-bd"/>
</dbReference>
<dbReference type="SMART" id="SM00342">
    <property type="entry name" value="HTH_ARAC"/>
    <property type="match status" value="1"/>
</dbReference>
<dbReference type="RefSeq" id="WP_176765575.1">
    <property type="nucleotide sequence ID" value="NZ_FNDD01000010.1"/>
</dbReference>
<evidence type="ECO:0000259" key="4">
    <source>
        <dbReference type="PROSITE" id="PS01124"/>
    </source>
</evidence>